<reference evidence="1" key="1">
    <citation type="submission" date="2022-07" db="EMBL/GenBank/DDBJ databases">
        <title>Phylogenomic reconstructions and comparative analyses of Kickxellomycotina fungi.</title>
        <authorList>
            <person name="Reynolds N.K."/>
            <person name="Stajich J.E."/>
            <person name="Barry K."/>
            <person name="Grigoriev I.V."/>
            <person name="Crous P."/>
            <person name="Smith M.E."/>
        </authorList>
    </citation>
    <scope>NUCLEOTIDE SEQUENCE</scope>
    <source>
        <strain evidence="1">BCRC 34780</strain>
    </source>
</reference>
<gene>
    <name evidence="1" type="ORF">H4R21_004956</name>
</gene>
<evidence type="ECO:0000313" key="2">
    <source>
        <dbReference type="Proteomes" id="UP001140087"/>
    </source>
</evidence>
<organism evidence="1 2">
    <name type="scientific">Coemansia helicoidea</name>
    <dbReference type="NCBI Taxonomy" id="1286919"/>
    <lineage>
        <taxon>Eukaryota</taxon>
        <taxon>Fungi</taxon>
        <taxon>Fungi incertae sedis</taxon>
        <taxon>Zoopagomycota</taxon>
        <taxon>Kickxellomycotina</taxon>
        <taxon>Kickxellomycetes</taxon>
        <taxon>Kickxellales</taxon>
        <taxon>Kickxellaceae</taxon>
        <taxon>Coemansia</taxon>
    </lineage>
</organism>
<comment type="caution">
    <text evidence="1">The sequence shown here is derived from an EMBL/GenBank/DDBJ whole genome shotgun (WGS) entry which is preliminary data.</text>
</comment>
<proteinExistence type="predicted"/>
<name>A0ACC1KUS2_9FUNG</name>
<dbReference type="EMBL" id="JANBUN010002047">
    <property type="protein sequence ID" value="KAJ2795831.1"/>
    <property type="molecule type" value="Genomic_DNA"/>
</dbReference>
<accession>A0ACC1KUS2</accession>
<sequence>MPLDVVKTRMQSPSALLEYKSSLHCAWRVASDEGPRALWKGATPRLSRLMFSGAIVFAVYEEVMKQLR</sequence>
<protein>
    <submittedName>
        <fullName evidence="1">Uncharacterized protein</fullName>
    </submittedName>
</protein>
<dbReference type="Proteomes" id="UP001140087">
    <property type="component" value="Unassembled WGS sequence"/>
</dbReference>
<evidence type="ECO:0000313" key="1">
    <source>
        <dbReference type="EMBL" id="KAJ2795831.1"/>
    </source>
</evidence>
<keyword evidence="2" id="KW-1185">Reference proteome</keyword>